<dbReference type="EC" id="3.1.1.61" evidence="4"/>
<dbReference type="PANTHER" id="PTHR42872:SF6">
    <property type="entry name" value="PROTEIN-GLUTAMATE METHYLESTERASE_PROTEIN-GLUTAMINE GLUTAMINASE"/>
    <property type="match status" value="1"/>
</dbReference>
<evidence type="ECO:0000256" key="1">
    <source>
        <dbReference type="ARBA" id="ARBA00022490"/>
    </source>
</evidence>
<dbReference type="GO" id="GO:0006935">
    <property type="term" value="P:chemotaxis"/>
    <property type="evidence" value="ECO:0007669"/>
    <property type="project" value="UniProtKB-KW"/>
</dbReference>
<reference evidence="9" key="1">
    <citation type="submission" date="2019-11" db="EMBL/GenBank/DDBJ databases">
        <title>Description of new Acetobacter species.</title>
        <authorList>
            <person name="Cleenwerck I."/>
            <person name="Sombolestani A.S."/>
        </authorList>
    </citation>
    <scope>NUCLEOTIDE SEQUENCE</scope>
    <source>
        <strain evidence="9">LMG 1626</strain>
    </source>
</reference>
<dbReference type="Gene3D" id="3.40.50.2300">
    <property type="match status" value="1"/>
</dbReference>
<dbReference type="PROSITE" id="PS50110">
    <property type="entry name" value="RESPONSE_REGULATORY"/>
    <property type="match status" value="1"/>
</dbReference>
<evidence type="ECO:0000313" key="10">
    <source>
        <dbReference type="Proteomes" id="UP000597459"/>
    </source>
</evidence>
<protein>
    <recommendedName>
        <fullName evidence="4">protein-glutamate methylesterase</fullName>
        <ecNumber evidence="4">3.1.1.61</ecNumber>
    </recommendedName>
</protein>
<keyword evidence="3" id="KW-0378">Hydrolase</keyword>
<dbReference type="SMART" id="SM00448">
    <property type="entry name" value="REC"/>
    <property type="match status" value="1"/>
</dbReference>
<evidence type="ECO:0000259" key="7">
    <source>
        <dbReference type="PROSITE" id="PS50110"/>
    </source>
</evidence>
<comment type="caution">
    <text evidence="6">Lacks conserved residue(s) required for the propagation of feature annotation.</text>
</comment>
<dbReference type="PROSITE" id="PS50122">
    <property type="entry name" value="CHEB"/>
    <property type="match status" value="1"/>
</dbReference>
<dbReference type="EMBL" id="WOTH01000008">
    <property type="protein sequence ID" value="NHO53477.1"/>
    <property type="molecule type" value="Genomic_DNA"/>
</dbReference>
<sequence>MVSAPDGIFAMPVPACPVTAEKGPPVRVLVVDADPIVREAIGQKLEQAAETDVCAAVATAEDAFDALATLSPDIVILHDELPGMSGLQVTRAIMVRRPTPILIATDMRAQDSDLAFECLRSGALGLLSRVPSDLSSPALVERIVAITQAARPSRAQPSTLPPKVAPPFRPADLLCFLVAEGGLGAVLRLLDGMPAKPAQSVLLAVSIPAILLAPFVAWLNDAMGQSVVVADISGRTTLATGVVHVLSASDLAQLAPGPRVVSMVRKQEEAADPAARSFDVLLASLAGPVARQSCVVLMGHAGTAGAAGLLLVHQAGGQTLAEYPSLCPFAGAPGAAVRMDAVDAIGTADELAEALSRLPAVESSPDTVCI</sequence>
<dbReference type="InterPro" id="IPR011006">
    <property type="entry name" value="CheY-like_superfamily"/>
</dbReference>
<comment type="caution">
    <text evidence="9">The sequence shown here is derived from an EMBL/GenBank/DDBJ whole genome shotgun (WGS) entry which is preliminary data.</text>
</comment>
<feature type="domain" description="CheB-type methylesterase" evidence="8">
    <location>
        <begin position="167"/>
        <end position="355"/>
    </location>
</feature>
<name>A0A967BBS5_9PROT</name>
<dbReference type="InterPro" id="IPR000673">
    <property type="entry name" value="Sig_transdc_resp-reg_Me-estase"/>
</dbReference>
<dbReference type="SUPFAM" id="SSF52172">
    <property type="entry name" value="CheY-like"/>
    <property type="match status" value="1"/>
</dbReference>
<dbReference type="GO" id="GO:0000156">
    <property type="term" value="F:phosphorelay response regulator activity"/>
    <property type="evidence" value="ECO:0007669"/>
    <property type="project" value="InterPro"/>
</dbReference>
<dbReference type="InterPro" id="IPR001789">
    <property type="entry name" value="Sig_transdc_resp-reg_receiver"/>
</dbReference>
<evidence type="ECO:0000313" key="9">
    <source>
        <dbReference type="EMBL" id="NHO53477.1"/>
    </source>
</evidence>
<dbReference type="PANTHER" id="PTHR42872">
    <property type="entry name" value="PROTEIN-GLUTAMATE METHYLESTERASE/PROTEIN-GLUTAMINE GLUTAMINASE"/>
    <property type="match status" value="1"/>
</dbReference>
<dbReference type="Pfam" id="PF00072">
    <property type="entry name" value="Response_reg"/>
    <property type="match status" value="1"/>
</dbReference>
<proteinExistence type="predicted"/>
<comment type="catalytic activity">
    <reaction evidence="5">
        <text>[protein]-L-glutamate 5-O-methyl ester + H2O = L-glutamyl-[protein] + methanol + H(+)</text>
        <dbReference type="Rhea" id="RHEA:23236"/>
        <dbReference type="Rhea" id="RHEA-COMP:10208"/>
        <dbReference type="Rhea" id="RHEA-COMP:10311"/>
        <dbReference type="ChEBI" id="CHEBI:15377"/>
        <dbReference type="ChEBI" id="CHEBI:15378"/>
        <dbReference type="ChEBI" id="CHEBI:17790"/>
        <dbReference type="ChEBI" id="CHEBI:29973"/>
        <dbReference type="ChEBI" id="CHEBI:82795"/>
        <dbReference type="EC" id="3.1.1.61"/>
    </reaction>
</comment>
<evidence type="ECO:0000256" key="2">
    <source>
        <dbReference type="ARBA" id="ARBA00022500"/>
    </source>
</evidence>
<dbReference type="SUPFAM" id="SSF52738">
    <property type="entry name" value="Methylesterase CheB, C-terminal domain"/>
    <property type="match status" value="1"/>
</dbReference>
<evidence type="ECO:0000256" key="5">
    <source>
        <dbReference type="ARBA" id="ARBA00048267"/>
    </source>
</evidence>
<gene>
    <name evidence="9" type="ORF">GOB87_05790</name>
</gene>
<dbReference type="GO" id="GO:0005737">
    <property type="term" value="C:cytoplasm"/>
    <property type="evidence" value="ECO:0007669"/>
    <property type="project" value="InterPro"/>
</dbReference>
<feature type="domain" description="Response regulatory" evidence="7">
    <location>
        <begin position="27"/>
        <end position="147"/>
    </location>
</feature>
<evidence type="ECO:0000256" key="4">
    <source>
        <dbReference type="ARBA" id="ARBA00039140"/>
    </source>
</evidence>
<keyword evidence="2" id="KW-0145">Chemotaxis</keyword>
<organism evidence="9 10">
    <name type="scientific">Acetobacter estunensis</name>
    <dbReference type="NCBI Taxonomy" id="104097"/>
    <lineage>
        <taxon>Bacteria</taxon>
        <taxon>Pseudomonadati</taxon>
        <taxon>Pseudomonadota</taxon>
        <taxon>Alphaproteobacteria</taxon>
        <taxon>Acetobacterales</taxon>
        <taxon>Acetobacteraceae</taxon>
        <taxon>Acetobacter</taxon>
    </lineage>
</organism>
<dbReference type="Proteomes" id="UP000597459">
    <property type="component" value="Unassembled WGS sequence"/>
</dbReference>
<dbReference type="GO" id="GO:0008984">
    <property type="term" value="F:protein-glutamate methylesterase activity"/>
    <property type="evidence" value="ECO:0007669"/>
    <property type="project" value="UniProtKB-EC"/>
</dbReference>
<dbReference type="InterPro" id="IPR035909">
    <property type="entry name" value="CheB_C"/>
</dbReference>
<dbReference type="Gene3D" id="3.40.50.180">
    <property type="entry name" value="Methylesterase CheB, C-terminal domain"/>
    <property type="match status" value="1"/>
</dbReference>
<evidence type="ECO:0000259" key="8">
    <source>
        <dbReference type="PROSITE" id="PS50122"/>
    </source>
</evidence>
<dbReference type="Pfam" id="PF01339">
    <property type="entry name" value="CheB_methylest"/>
    <property type="match status" value="1"/>
</dbReference>
<evidence type="ECO:0000256" key="6">
    <source>
        <dbReference type="PROSITE-ProRule" id="PRU00169"/>
    </source>
</evidence>
<evidence type="ECO:0000256" key="3">
    <source>
        <dbReference type="ARBA" id="ARBA00022801"/>
    </source>
</evidence>
<accession>A0A967BBS5</accession>
<dbReference type="AlphaFoldDB" id="A0A967BBS5"/>
<keyword evidence="10" id="KW-1185">Reference proteome</keyword>
<keyword evidence="1" id="KW-0963">Cytoplasm</keyword>